<accession>A0AAE0NLU9</accession>
<sequence>MAKPTGIFPHLCLLILTLITLATATTTTTDPTTTATTTSTATASIYTSPSNGFSYVGCYNETTDLAGTAGNRALYGGTNEVLPGNMTVQTCQAFCRASGSVYKFAGLEYARECWCASQLSSLSKQFPDSACNLACEGDATQICGGSLKITVYVAGAASAGVAWAAGLVAVAATISMNLI</sequence>
<dbReference type="SMART" id="SM00321">
    <property type="entry name" value="WSC"/>
    <property type="match status" value="1"/>
</dbReference>
<comment type="subcellular location">
    <subcellularLocation>
        <location evidence="1">Membrane</location>
        <topology evidence="1">Single-pass membrane protein</topology>
    </subcellularLocation>
</comment>
<dbReference type="PANTHER" id="PTHR24269:SF16">
    <property type="entry name" value="PROTEIN SLG1"/>
    <property type="match status" value="1"/>
</dbReference>
<organism evidence="10 11">
    <name type="scientific">Lasiosphaeria ovina</name>
    <dbReference type="NCBI Taxonomy" id="92902"/>
    <lineage>
        <taxon>Eukaryota</taxon>
        <taxon>Fungi</taxon>
        <taxon>Dikarya</taxon>
        <taxon>Ascomycota</taxon>
        <taxon>Pezizomycotina</taxon>
        <taxon>Sordariomycetes</taxon>
        <taxon>Sordariomycetidae</taxon>
        <taxon>Sordariales</taxon>
        <taxon>Lasiosphaeriaceae</taxon>
        <taxon>Lasiosphaeria</taxon>
    </lineage>
</organism>
<evidence type="ECO:0000256" key="4">
    <source>
        <dbReference type="ARBA" id="ARBA00022989"/>
    </source>
</evidence>
<name>A0AAE0NLU9_9PEZI</name>
<dbReference type="PROSITE" id="PS51212">
    <property type="entry name" value="WSC"/>
    <property type="match status" value="1"/>
</dbReference>
<dbReference type="InterPro" id="IPR002889">
    <property type="entry name" value="WSC_carb-bd"/>
</dbReference>
<dbReference type="GO" id="GO:0005886">
    <property type="term" value="C:plasma membrane"/>
    <property type="evidence" value="ECO:0007669"/>
    <property type="project" value="TreeGrafter"/>
</dbReference>
<comment type="caution">
    <text evidence="10">The sequence shown here is derived from an EMBL/GenBank/DDBJ whole genome shotgun (WGS) entry which is preliminary data.</text>
</comment>
<dbReference type="EMBL" id="JAULSN010000001">
    <property type="protein sequence ID" value="KAK3383840.1"/>
    <property type="molecule type" value="Genomic_DNA"/>
</dbReference>
<keyword evidence="2 7" id="KW-0812">Transmembrane</keyword>
<gene>
    <name evidence="10" type="ORF">B0T24DRAFT_662282</name>
</gene>
<dbReference type="InterPro" id="IPR051836">
    <property type="entry name" value="Kremen_rcpt"/>
</dbReference>
<reference evidence="10" key="2">
    <citation type="submission" date="2023-06" db="EMBL/GenBank/DDBJ databases">
        <authorList>
            <consortium name="Lawrence Berkeley National Laboratory"/>
            <person name="Haridas S."/>
            <person name="Hensen N."/>
            <person name="Bonometti L."/>
            <person name="Westerberg I."/>
            <person name="Brannstrom I.O."/>
            <person name="Guillou S."/>
            <person name="Cros-Aarteil S."/>
            <person name="Calhoun S."/>
            <person name="Kuo A."/>
            <person name="Mondo S."/>
            <person name="Pangilinan J."/>
            <person name="Riley R."/>
            <person name="Labutti K."/>
            <person name="Andreopoulos B."/>
            <person name="Lipzen A."/>
            <person name="Chen C."/>
            <person name="Yanf M."/>
            <person name="Daum C."/>
            <person name="Ng V."/>
            <person name="Clum A."/>
            <person name="Steindorff A."/>
            <person name="Ohm R."/>
            <person name="Martin F."/>
            <person name="Silar P."/>
            <person name="Natvig D."/>
            <person name="Lalanne C."/>
            <person name="Gautier V."/>
            <person name="Ament-Velasquez S.L."/>
            <person name="Kruys A."/>
            <person name="Hutchinson M.I."/>
            <person name="Powell A.J."/>
            <person name="Barry K."/>
            <person name="Miller A.N."/>
            <person name="Grigoriev I.V."/>
            <person name="Debuchy R."/>
            <person name="Gladieux P."/>
            <person name="Thoren M.H."/>
            <person name="Johannesson H."/>
        </authorList>
    </citation>
    <scope>NUCLEOTIDE SEQUENCE</scope>
    <source>
        <strain evidence="10">CBS 958.72</strain>
    </source>
</reference>
<feature type="chain" id="PRO_5041952559" evidence="8">
    <location>
        <begin position="25"/>
        <end position="179"/>
    </location>
</feature>
<evidence type="ECO:0000256" key="2">
    <source>
        <dbReference type="ARBA" id="ARBA00022692"/>
    </source>
</evidence>
<feature type="domain" description="WSC" evidence="9">
    <location>
        <begin position="52"/>
        <end position="155"/>
    </location>
</feature>
<protein>
    <submittedName>
        <fullName evidence="10">WSC domain-containing protein</fullName>
    </submittedName>
</protein>
<dbReference type="Proteomes" id="UP001287356">
    <property type="component" value="Unassembled WGS sequence"/>
</dbReference>
<dbReference type="PANTHER" id="PTHR24269">
    <property type="entry name" value="KREMEN PROTEIN"/>
    <property type="match status" value="1"/>
</dbReference>
<evidence type="ECO:0000256" key="1">
    <source>
        <dbReference type="ARBA" id="ARBA00004167"/>
    </source>
</evidence>
<keyword evidence="3 8" id="KW-0732">Signal</keyword>
<evidence type="ECO:0000256" key="3">
    <source>
        <dbReference type="ARBA" id="ARBA00022729"/>
    </source>
</evidence>
<feature type="transmembrane region" description="Helical" evidence="7">
    <location>
        <begin position="151"/>
        <end position="174"/>
    </location>
</feature>
<reference evidence="10" key="1">
    <citation type="journal article" date="2023" name="Mol. Phylogenet. Evol.">
        <title>Genome-scale phylogeny and comparative genomics of the fungal order Sordariales.</title>
        <authorList>
            <person name="Hensen N."/>
            <person name="Bonometti L."/>
            <person name="Westerberg I."/>
            <person name="Brannstrom I.O."/>
            <person name="Guillou S."/>
            <person name="Cros-Aarteil S."/>
            <person name="Calhoun S."/>
            <person name="Haridas S."/>
            <person name="Kuo A."/>
            <person name="Mondo S."/>
            <person name="Pangilinan J."/>
            <person name="Riley R."/>
            <person name="LaButti K."/>
            <person name="Andreopoulos B."/>
            <person name="Lipzen A."/>
            <person name="Chen C."/>
            <person name="Yan M."/>
            <person name="Daum C."/>
            <person name="Ng V."/>
            <person name="Clum A."/>
            <person name="Steindorff A."/>
            <person name="Ohm R.A."/>
            <person name="Martin F."/>
            <person name="Silar P."/>
            <person name="Natvig D.O."/>
            <person name="Lalanne C."/>
            <person name="Gautier V."/>
            <person name="Ament-Velasquez S.L."/>
            <person name="Kruys A."/>
            <person name="Hutchinson M.I."/>
            <person name="Powell A.J."/>
            <person name="Barry K."/>
            <person name="Miller A.N."/>
            <person name="Grigoriev I.V."/>
            <person name="Debuchy R."/>
            <person name="Gladieux P."/>
            <person name="Hiltunen Thoren M."/>
            <person name="Johannesson H."/>
        </authorList>
    </citation>
    <scope>NUCLEOTIDE SEQUENCE</scope>
    <source>
        <strain evidence="10">CBS 958.72</strain>
    </source>
</reference>
<evidence type="ECO:0000259" key="9">
    <source>
        <dbReference type="PROSITE" id="PS51212"/>
    </source>
</evidence>
<feature type="signal peptide" evidence="8">
    <location>
        <begin position="1"/>
        <end position="24"/>
    </location>
</feature>
<proteinExistence type="predicted"/>
<evidence type="ECO:0000256" key="6">
    <source>
        <dbReference type="ARBA" id="ARBA00023180"/>
    </source>
</evidence>
<keyword evidence="4 7" id="KW-1133">Transmembrane helix</keyword>
<evidence type="ECO:0000256" key="5">
    <source>
        <dbReference type="ARBA" id="ARBA00023136"/>
    </source>
</evidence>
<keyword evidence="11" id="KW-1185">Reference proteome</keyword>
<dbReference type="Pfam" id="PF01822">
    <property type="entry name" value="WSC"/>
    <property type="match status" value="1"/>
</dbReference>
<evidence type="ECO:0000256" key="8">
    <source>
        <dbReference type="SAM" id="SignalP"/>
    </source>
</evidence>
<evidence type="ECO:0000313" key="11">
    <source>
        <dbReference type="Proteomes" id="UP001287356"/>
    </source>
</evidence>
<evidence type="ECO:0000256" key="7">
    <source>
        <dbReference type="SAM" id="Phobius"/>
    </source>
</evidence>
<keyword evidence="6" id="KW-0325">Glycoprotein</keyword>
<keyword evidence="5 7" id="KW-0472">Membrane</keyword>
<evidence type="ECO:0000313" key="10">
    <source>
        <dbReference type="EMBL" id="KAK3383840.1"/>
    </source>
</evidence>
<dbReference type="AlphaFoldDB" id="A0AAE0NLU9"/>